<organism evidence="1 2">
    <name type="scientific">Trichothecium roseum</name>
    <dbReference type="NCBI Taxonomy" id="47278"/>
    <lineage>
        <taxon>Eukaryota</taxon>
        <taxon>Fungi</taxon>
        <taxon>Dikarya</taxon>
        <taxon>Ascomycota</taxon>
        <taxon>Pezizomycotina</taxon>
        <taxon>Sordariomycetes</taxon>
        <taxon>Hypocreomycetidae</taxon>
        <taxon>Hypocreales</taxon>
        <taxon>Hypocreales incertae sedis</taxon>
        <taxon>Trichothecium</taxon>
    </lineage>
</organism>
<sequence>MARPVRAVNQGHVRAVEPVNGTVLAHGDARATALGSGDETAPLLANGASIEAPTFDKKFQRRVAIICTLLTIAIDFSVFMVDPPTQRLIEDSMCYAHFPDYVPGHGLDTRCKTPEVQKPMTRLKSIVLTLQMLFPLLVQIPFGIVADKYGRRLVLTVALFGLSLAMTWTNIVLYFRDILPIWSLIPGPALTLIGGGPPMVNSLVFTVISDVYPATERASLLYLLTAIVMMVAVVLGPLSAALMSINPWIPMLTGLAVMYFSTGMAIFIPETRGFLGEVNYSTSQDGRSNDDGADPKGSVLSQAWETVSRDARMVWRVILSSKTIMILIVGNGLGMLIFSSMFLYGLQYLTIRFHWDWSKATYIFTIQRLSSAAALVAVLPVLSYIMTNRLGINPMNRDLYLNRASASLLALGCVLLGLADAPWLVITALVIYGCGVGFVAECRALVASMVDQSVLATVNTAMSTFETIVGMMGMPALGWVLSQGIERGGPWVGLPFFVMGAVGVLIMLGTFAYRLPQRPVWESHS</sequence>
<dbReference type="Proteomes" id="UP001163324">
    <property type="component" value="Chromosome 2"/>
</dbReference>
<comment type="caution">
    <text evidence="1">The sequence shown here is derived from an EMBL/GenBank/DDBJ whole genome shotgun (WGS) entry which is preliminary data.</text>
</comment>
<proteinExistence type="predicted"/>
<gene>
    <name evidence="1" type="ORF">N3K66_002775</name>
</gene>
<keyword evidence="2" id="KW-1185">Reference proteome</keyword>
<accession>A0ACC0VCD1</accession>
<protein>
    <submittedName>
        <fullName evidence="1">Uncharacterized protein</fullName>
    </submittedName>
</protein>
<dbReference type="EMBL" id="CM047941">
    <property type="protein sequence ID" value="KAI9903423.1"/>
    <property type="molecule type" value="Genomic_DNA"/>
</dbReference>
<reference evidence="1" key="1">
    <citation type="submission" date="2022-10" db="EMBL/GenBank/DDBJ databases">
        <title>Complete Genome of Trichothecium roseum strain YXFP-22015, a Plant Pathogen Isolated from Citrus.</title>
        <authorList>
            <person name="Wang Y."/>
            <person name="Zhu L."/>
        </authorList>
    </citation>
    <scope>NUCLEOTIDE SEQUENCE</scope>
    <source>
        <strain evidence="1">YXFP-22015</strain>
    </source>
</reference>
<evidence type="ECO:0000313" key="1">
    <source>
        <dbReference type="EMBL" id="KAI9903423.1"/>
    </source>
</evidence>
<evidence type="ECO:0000313" key="2">
    <source>
        <dbReference type="Proteomes" id="UP001163324"/>
    </source>
</evidence>
<name>A0ACC0VCD1_9HYPO</name>